<dbReference type="InterPro" id="IPR036249">
    <property type="entry name" value="Thioredoxin-like_sf"/>
</dbReference>
<dbReference type="EMBL" id="CP007029">
    <property type="protein sequence ID" value="AHE97974.1"/>
    <property type="molecule type" value="Genomic_DNA"/>
</dbReference>
<dbReference type="SUPFAM" id="SSF52833">
    <property type="entry name" value="Thioredoxin-like"/>
    <property type="match status" value="2"/>
</dbReference>
<dbReference type="Proteomes" id="UP000005289">
    <property type="component" value="Chromosome"/>
</dbReference>
<dbReference type="AlphaFoldDB" id="W0DH62"/>
<dbReference type="OrthoDB" id="9791630at2"/>
<sequence>MVRAERLPVGNWIRSVILLTGSLWFTSVAPMATGSDFPSIDDTPREIGLHTPEWFELSFLDFTEDLERAVERGRNGLAIYFGMDDCPYCEAMIHENLAQPDIRQYFSEHFDVIALDVQGSRDVVTLDGDVVSERTFAVERRLNFTPAFTFFDAEGNEIHRIRGYYPPYRFRAALEYVIDRHDRDGSFRDYLDRADPPPKFDVDDINVRDFFQSPPHMLDRSRIPAQRPLVVFFERRACHACDVLHSEPLQDDSVLDLIRLFDAVQLDLDADTPVITPAGERTTAEEWGRELDIHWAPTMVFYDERGQEIIRIDSVVALTRLRNVMNYVLTRAYEEYPTFERWRAAGAE</sequence>
<dbReference type="HOGENOM" id="CLU_067494_0_0_6"/>
<feature type="domain" description="Thioredoxin" evidence="1">
    <location>
        <begin position="31"/>
        <end position="179"/>
    </location>
</feature>
<proteinExistence type="predicted"/>
<organism evidence="2 3">
    <name type="scientific">Thioalkalivibrio paradoxus ARh 1</name>
    <dbReference type="NCBI Taxonomy" id="713585"/>
    <lineage>
        <taxon>Bacteria</taxon>
        <taxon>Pseudomonadati</taxon>
        <taxon>Pseudomonadota</taxon>
        <taxon>Gammaproteobacteria</taxon>
        <taxon>Chromatiales</taxon>
        <taxon>Ectothiorhodospiraceae</taxon>
        <taxon>Thioalkalivibrio</taxon>
    </lineage>
</organism>
<name>W0DH62_9GAMM</name>
<dbReference type="Pfam" id="PF13098">
    <property type="entry name" value="Thioredoxin_2"/>
    <property type="match status" value="2"/>
</dbReference>
<dbReference type="InterPro" id="IPR013766">
    <property type="entry name" value="Thioredoxin_domain"/>
</dbReference>
<evidence type="ECO:0000313" key="2">
    <source>
        <dbReference type="EMBL" id="AHE97974.1"/>
    </source>
</evidence>
<dbReference type="Gene3D" id="3.40.30.10">
    <property type="entry name" value="Glutaredoxin"/>
    <property type="match status" value="2"/>
</dbReference>
<accession>W0DH62</accession>
<evidence type="ECO:0000313" key="3">
    <source>
        <dbReference type="Proteomes" id="UP000005289"/>
    </source>
</evidence>
<dbReference type="KEGG" id="tti:THITH_06570"/>
<keyword evidence="3" id="KW-1185">Reference proteome</keyword>
<dbReference type="InterPro" id="IPR012336">
    <property type="entry name" value="Thioredoxin-like_fold"/>
</dbReference>
<dbReference type="STRING" id="713585.THITH_06570"/>
<gene>
    <name evidence="2" type="ORF">THITH_06570</name>
</gene>
<dbReference type="PROSITE" id="PS51352">
    <property type="entry name" value="THIOREDOXIN_2"/>
    <property type="match status" value="1"/>
</dbReference>
<evidence type="ECO:0000259" key="1">
    <source>
        <dbReference type="PROSITE" id="PS51352"/>
    </source>
</evidence>
<reference evidence="2 3" key="1">
    <citation type="submission" date="2013-12" db="EMBL/GenBank/DDBJ databases">
        <authorList>
            <consortium name="DOE Joint Genome Institute"/>
            <person name="Muyzer G."/>
            <person name="Huntemann M."/>
            <person name="Han J."/>
            <person name="Chen A."/>
            <person name="Kyrpides N."/>
            <person name="Mavromatis K."/>
            <person name="Markowitz V."/>
            <person name="Palaniappan K."/>
            <person name="Ivanova N."/>
            <person name="Schaumberg A."/>
            <person name="Pati A."/>
            <person name="Liolios K."/>
            <person name="Nordberg H.P."/>
            <person name="Cantor M.N."/>
            <person name="Hua S.X."/>
            <person name="Woyke T."/>
        </authorList>
    </citation>
    <scope>NUCLEOTIDE SEQUENCE [LARGE SCALE GENOMIC DNA]</scope>
    <source>
        <strain evidence="2 3">ARh 1</strain>
    </source>
</reference>
<protein>
    <submittedName>
        <fullName evidence="2">Thioredoxin</fullName>
    </submittedName>
</protein>